<evidence type="ECO:0000259" key="1">
    <source>
        <dbReference type="Pfam" id="PF09860"/>
    </source>
</evidence>
<feature type="domain" description="DUF2087" evidence="1">
    <location>
        <begin position="14"/>
        <end position="79"/>
    </location>
</feature>
<organism evidence="2 3">
    <name type="scientific">Parvimonas micra</name>
    <dbReference type="NCBI Taxonomy" id="33033"/>
    <lineage>
        <taxon>Bacteria</taxon>
        <taxon>Bacillati</taxon>
        <taxon>Bacillota</taxon>
        <taxon>Tissierellia</taxon>
        <taxon>Tissierellales</taxon>
        <taxon>Peptoniphilaceae</taxon>
        <taxon>Parvimonas</taxon>
    </lineage>
</organism>
<dbReference type="STRING" id="33033.NW74_06080"/>
<dbReference type="RefSeq" id="WP_041954453.1">
    <property type="nucleotide sequence ID" value="NZ_CP009761.1"/>
</dbReference>
<keyword evidence="3" id="KW-1185">Reference proteome</keyword>
<dbReference type="EMBL" id="CP009761">
    <property type="protein sequence ID" value="AIZ36934.1"/>
    <property type="molecule type" value="Genomic_DNA"/>
</dbReference>
<dbReference type="KEGG" id="pmic:NW74_06080"/>
<dbReference type="InterPro" id="IPR018656">
    <property type="entry name" value="DUF2087"/>
</dbReference>
<dbReference type="Pfam" id="PF09860">
    <property type="entry name" value="DUF2087"/>
    <property type="match status" value="1"/>
</dbReference>
<accession>A0A0B4S325</accession>
<evidence type="ECO:0000313" key="3">
    <source>
        <dbReference type="Proteomes" id="UP000031386"/>
    </source>
</evidence>
<gene>
    <name evidence="2" type="ORF">NW74_06080</name>
</gene>
<dbReference type="Proteomes" id="UP000031386">
    <property type="component" value="Chromosome"/>
</dbReference>
<dbReference type="OrthoDB" id="9789954at2"/>
<protein>
    <submittedName>
        <fullName evidence="2">Transcriptional regulator</fullName>
    </submittedName>
</protein>
<reference evidence="2 3" key="1">
    <citation type="submission" date="2014-10" db="EMBL/GenBank/DDBJ databases">
        <title>Complete genome sequence of Parvimonas micra KCOM 1535 (= ChDC B708).</title>
        <authorList>
            <person name="Kook J.-K."/>
            <person name="Park S.-N."/>
            <person name="Lim Y.K."/>
            <person name="Roh H."/>
        </authorList>
    </citation>
    <scope>NUCLEOTIDE SEQUENCE [LARGE SCALE GENOMIC DNA]</scope>
    <source>
        <strain evidence="3">KCOM 1535 / ChDC B708</strain>
    </source>
</reference>
<evidence type="ECO:0000313" key="2">
    <source>
        <dbReference type="EMBL" id="AIZ36934.1"/>
    </source>
</evidence>
<proteinExistence type="predicted"/>
<name>A0A0B4S325_9FIRM</name>
<dbReference type="AlphaFoldDB" id="A0A0B4S325"/>
<sequence>MEFNKDKWIKDGMIVNMPKKQKDKYELFVYLASICFDERKYTEKEINEILKKYYADFCYLRRFMVDFKLLKRTDDGSEYFFDKSGLDCI</sequence>